<dbReference type="OrthoDB" id="1426680at2759"/>
<feature type="non-terminal residue" evidence="1">
    <location>
        <position position="93"/>
    </location>
</feature>
<evidence type="ECO:0000313" key="1">
    <source>
        <dbReference type="EMBL" id="RDX84680.1"/>
    </source>
</evidence>
<dbReference type="AlphaFoldDB" id="A0A371G295"/>
<evidence type="ECO:0000313" key="2">
    <source>
        <dbReference type="Proteomes" id="UP000257109"/>
    </source>
</evidence>
<reference evidence="1" key="1">
    <citation type="submission" date="2018-05" db="EMBL/GenBank/DDBJ databases">
        <title>Draft genome of Mucuna pruriens seed.</title>
        <authorList>
            <person name="Nnadi N.E."/>
            <person name="Vos R."/>
            <person name="Hasami M.H."/>
            <person name="Devisetty U.K."/>
            <person name="Aguiy J.C."/>
        </authorList>
    </citation>
    <scope>NUCLEOTIDE SEQUENCE [LARGE SCALE GENOMIC DNA]</scope>
    <source>
        <strain evidence="1">JCA_2017</strain>
    </source>
</reference>
<keyword evidence="2" id="KW-1185">Reference proteome</keyword>
<proteinExistence type="predicted"/>
<organism evidence="1 2">
    <name type="scientific">Mucuna pruriens</name>
    <name type="common">Velvet bean</name>
    <name type="synonym">Dolichos pruriens</name>
    <dbReference type="NCBI Taxonomy" id="157652"/>
    <lineage>
        <taxon>Eukaryota</taxon>
        <taxon>Viridiplantae</taxon>
        <taxon>Streptophyta</taxon>
        <taxon>Embryophyta</taxon>
        <taxon>Tracheophyta</taxon>
        <taxon>Spermatophyta</taxon>
        <taxon>Magnoliopsida</taxon>
        <taxon>eudicotyledons</taxon>
        <taxon>Gunneridae</taxon>
        <taxon>Pentapetalae</taxon>
        <taxon>rosids</taxon>
        <taxon>fabids</taxon>
        <taxon>Fabales</taxon>
        <taxon>Fabaceae</taxon>
        <taxon>Papilionoideae</taxon>
        <taxon>50 kb inversion clade</taxon>
        <taxon>NPAAA clade</taxon>
        <taxon>indigoferoid/millettioid clade</taxon>
        <taxon>Phaseoleae</taxon>
        <taxon>Mucuna</taxon>
    </lineage>
</organism>
<gene>
    <name evidence="1" type="ORF">CR513_34240</name>
</gene>
<dbReference type="EMBL" id="QJKJ01006978">
    <property type="protein sequence ID" value="RDX84680.1"/>
    <property type="molecule type" value="Genomic_DNA"/>
</dbReference>
<sequence>MTLFGGETNWHCHKFTKKIIFLMCYNLVNKMKVYGEDILNNKVVDKILRIMLIMFDHTVTTIIESHNTDIMTIAELQGSIESPVNKILEKTKK</sequence>
<dbReference type="Proteomes" id="UP000257109">
    <property type="component" value="Unassembled WGS sequence"/>
</dbReference>
<comment type="caution">
    <text evidence="1">The sequence shown here is derived from an EMBL/GenBank/DDBJ whole genome shotgun (WGS) entry which is preliminary data.</text>
</comment>
<protein>
    <submittedName>
        <fullName evidence="1">Uncharacterized protein</fullName>
    </submittedName>
</protein>
<name>A0A371G295_MUCPR</name>
<accession>A0A371G295</accession>